<protein>
    <submittedName>
        <fullName evidence="1">Uncharacterized protein</fullName>
    </submittedName>
</protein>
<dbReference type="Proteomes" id="UP000214720">
    <property type="component" value="Unassembled WGS sequence"/>
</dbReference>
<reference evidence="2" key="1">
    <citation type="submission" date="2017-01" db="EMBL/GenBank/DDBJ databases">
        <title>Genome Analysis of Deinococcus marmoris KOPRI26562.</title>
        <authorList>
            <person name="Kim J.H."/>
            <person name="Oh H.-M."/>
        </authorList>
    </citation>
    <scope>NUCLEOTIDE SEQUENCE [LARGE SCALE GENOMIC DNA]</scope>
    <source>
        <strain evidence="2">PAMC 26633</strain>
    </source>
</reference>
<gene>
    <name evidence="1" type="ORF">BSU04_13995</name>
</gene>
<name>A0A226X3N0_CABSO</name>
<proteinExistence type="predicted"/>
<comment type="caution">
    <text evidence="1">The sequence shown here is derived from an EMBL/GenBank/DDBJ whole genome shotgun (WGS) entry which is preliminary data.</text>
</comment>
<evidence type="ECO:0000313" key="2">
    <source>
        <dbReference type="Proteomes" id="UP000214720"/>
    </source>
</evidence>
<evidence type="ECO:0000313" key="1">
    <source>
        <dbReference type="EMBL" id="OXC78011.1"/>
    </source>
</evidence>
<dbReference type="EMBL" id="MTHB01000082">
    <property type="protein sequence ID" value="OXC78011.1"/>
    <property type="molecule type" value="Genomic_DNA"/>
</dbReference>
<accession>A0A226X3N0</accession>
<sequence>MFHIEAVFNELSDGRIGFGVVIEGGDQNVVASHLFLLLTH</sequence>
<organism evidence="1 2">
    <name type="scientific">Caballeronia sordidicola</name>
    <name type="common">Burkholderia sordidicola</name>
    <dbReference type="NCBI Taxonomy" id="196367"/>
    <lineage>
        <taxon>Bacteria</taxon>
        <taxon>Pseudomonadati</taxon>
        <taxon>Pseudomonadota</taxon>
        <taxon>Betaproteobacteria</taxon>
        <taxon>Burkholderiales</taxon>
        <taxon>Burkholderiaceae</taxon>
        <taxon>Caballeronia</taxon>
    </lineage>
</organism>
<dbReference type="AlphaFoldDB" id="A0A226X3N0"/>